<organism evidence="1 2">
    <name type="scientific">Corynebacterium deserti GIMN1.010</name>
    <dbReference type="NCBI Taxonomy" id="931089"/>
    <lineage>
        <taxon>Bacteria</taxon>
        <taxon>Bacillati</taxon>
        <taxon>Actinomycetota</taxon>
        <taxon>Actinomycetes</taxon>
        <taxon>Mycobacteriales</taxon>
        <taxon>Corynebacteriaceae</taxon>
        <taxon>Corynebacterium</taxon>
    </lineage>
</organism>
<accession>A0A0M3Q9P8</accession>
<reference evidence="1 2" key="1">
    <citation type="submission" date="2014-08" db="EMBL/GenBank/DDBJ databases">
        <title>Complete genome sequence of Corynebacterium deserti GIMN1.010 (=DSM 45689), isolated from desert sand in western China.</title>
        <authorList>
            <person name="Ruckert C."/>
            <person name="Albersmeier A."/>
            <person name="Kalinowski J."/>
        </authorList>
    </citation>
    <scope>NUCLEOTIDE SEQUENCE [LARGE SCALE GENOMIC DNA]</scope>
    <source>
        <strain evidence="1 2">GIMN1.010</strain>
    </source>
</reference>
<dbReference type="Proteomes" id="UP000068067">
    <property type="component" value="Chromosome"/>
</dbReference>
<proteinExistence type="predicted"/>
<dbReference type="AlphaFoldDB" id="A0A0M3Q9P8"/>
<evidence type="ECO:0000313" key="2">
    <source>
        <dbReference type="Proteomes" id="UP000068067"/>
    </source>
</evidence>
<sequence>MWCGYEVNTWELKVHNRPIQYGTPYIDLKVVRVKSALGGTVLNKLGSNLVGALRNDIGVIQFPRTSGQF</sequence>
<dbReference type="EMBL" id="CP009220">
    <property type="protein sequence ID" value="ALC06079.1"/>
    <property type="molecule type" value="Genomic_DNA"/>
</dbReference>
<keyword evidence="2" id="KW-1185">Reference proteome</keyword>
<protein>
    <submittedName>
        <fullName evidence="1">Uncharacterized protein</fullName>
    </submittedName>
</protein>
<dbReference type="KEGG" id="cdx:CDES_08400"/>
<gene>
    <name evidence="1" type="ORF">CDES_08400</name>
</gene>
<evidence type="ECO:0000313" key="1">
    <source>
        <dbReference type="EMBL" id="ALC06079.1"/>
    </source>
</evidence>
<name>A0A0M3Q9P8_9CORY</name>